<accession>A0A3L6TVG5</accession>
<gene>
    <name evidence="2" type="ORF">C2845_PM01G00100</name>
</gene>
<dbReference type="OrthoDB" id="10251508at2759"/>
<dbReference type="STRING" id="4540.A0A3L6TVG5"/>
<feature type="transmembrane region" description="Helical" evidence="1">
    <location>
        <begin position="738"/>
        <end position="757"/>
    </location>
</feature>
<sequence length="759" mass="84182">MPPGPDASSLAATVLDAATPPAAAAATSRVLDYLTRHAADQSRAFFADAFPSLLYRLFVSSPSSASFIDLAAADPALPDLLLTLLAPSGPLLAAAAAADRLALIRFVFPNERLPDRLRHALASPASTHPASPLLSPRVGSDLHLSVFEYYLFWFAYYPVSSASPAAPAASAFTSNPGLRSRSRLESWVSTLATTAIRKPGQKLESSLYLKLLYAYLCEFVPTRTRPGRVGGGGTLLHRTANNGVSAVESFARAEFLLHTLVQFWLVGDDFSPLPVQTCHALGLRLPSRARAELSERPPSPGPGDAVKLLVMYLNRCDSRALEVVDAPMPSQGIPVWNGRLDTQGFWNLLIQRPLYRFVLRTFLFCPIGAAIKNATQVFSVWLAYMEPWKVTQQELDGYGKQQAGEDQELQKCNMVYNSRWKTYVLSNYLFYSSMVVHFLGFAHKFIHSDVASVLLMVYKCWMSPAKYIRQKVLEVLSSTPELLDLLHKVDAAYHTKLVASSPPYDDVLKYVPSIREQLKDWEDGLSETDADGSFLHEHWNSDLRLFSYDVNGAYNLLQLLLIRAESEILRLSGDAQQALQTLDSIKSKMKKVFQGQIGRIHGSTSSREELHYQHQQARGEVFTPKHPSLGKSSWDDVKYRGAWMKRPISETEVAWLARILIRLSDWLNGALGLDRGDAIDSPAAASATYIQFDRNDLNTVGGLKDAARIALVALCSVIVLVGQALLNFMRSHRVKINLRVFASKKLLSAAVVLYMPWWL</sequence>
<dbReference type="Proteomes" id="UP000275267">
    <property type="component" value="Unassembled WGS sequence"/>
</dbReference>
<comment type="caution">
    <text evidence="2">The sequence shown here is derived from an EMBL/GenBank/DDBJ whole genome shotgun (WGS) entry which is preliminary data.</text>
</comment>
<feature type="transmembrane region" description="Helical" evidence="1">
    <location>
        <begin position="706"/>
        <end position="726"/>
    </location>
</feature>
<keyword evidence="1" id="KW-0472">Membrane</keyword>
<organism evidence="2 3">
    <name type="scientific">Panicum miliaceum</name>
    <name type="common">Proso millet</name>
    <name type="synonym">Broomcorn millet</name>
    <dbReference type="NCBI Taxonomy" id="4540"/>
    <lineage>
        <taxon>Eukaryota</taxon>
        <taxon>Viridiplantae</taxon>
        <taxon>Streptophyta</taxon>
        <taxon>Embryophyta</taxon>
        <taxon>Tracheophyta</taxon>
        <taxon>Spermatophyta</taxon>
        <taxon>Magnoliopsida</taxon>
        <taxon>Liliopsida</taxon>
        <taxon>Poales</taxon>
        <taxon>Poaceae</taxon>
        <taxon>PACMAD clade</taxon>
        <taxon>Panicoideae</taxon>
        <taxon>Panicodae</taxon>
        <taxon>Paniceae</taxon>
        <taxon>Panicinae</taxon>
        <taxon>Panicum</taxon>
        <taxon>Panicum sect. Panicum</taxon>
    </lineage>
</organism>
<protein>
    <submittedName>
        <fullName evidence="2">Sphingomyelin phosphodiesterase 4</fullName>
    </submittedName>
</protein>
<evidence type="ECO:0000313" key="2">
    <source>
        <dbReference type="EMBL" id="RLN43461.1"/>
    </source>
</evidence>
<dbReference type="AlphaFoldDB" id="A0A3L6TVG5"/>
<reference evidence="3" key="1">
    <citation type="journal article" date="2019" name="Nat. Commun.">
        <title>The genome of broomcorn millet.</title>
        <authorList>
            <person name="Zou C."/>
            <person name="Miki D."/>
            <person name="Li D."/>
            <person name="Tang Q."/>
            <person name="Xiao L."/>
            <person name="Rajput S."/>
            <person name="Deng P."/>
            <person name="Jia W."/>
            <person name="Huang R."/>
            <person name="Zhang M."/>
            <person name="Sun Y."/>
            <person name="Hu J."/>
            <person name="Fu X."/>
            <person name="Schnable P.S."/>
            <person name="Li F."/>
            <person name="Zhang H."/>
            <person name="Feng B."/>
            <person name="Zhu X."/>
            <person name="Liu R."/>
            <person name="Schnable J.C."/>
            <person name="Zhu J.-K."/>
            <person name="Zhang H."/>
        </authorList>
    </citation>
    <scope>NUCLEOTIDE SEQUENCE [LARGE SCALE GENOMIC DNA]</scope>
</reference>
<dbReference type="PANTHER" id="PTHR31801">
    <property type="entry name" value="ALTERED INHERITANCE OF MITOCHONDRIA PROTEIN 24, MITOCHONDRIAL"/>
    <property type="match status" value="1"/>
</dbReference>
<keyword evidence="3" id="KW-1185">Reference proteome</keyword>
<dbReference type="EMBL" id="PQIB02000001">
    <property type="protein sequence ID" value="RLN43461.1"/>
    <property type="molecule type" value="Genomic_DNA"/>
</dbReference>
<name>A0A3L6TVG5_PANMI</name>
<keyword evidence="1" id="KW-1133">Transmembrane helix</keyword>
<dbReference type="PANTHER" id="PTHR31801:SF1">
    <property type="entry name" value="SPHINGOMYELIN PHOSPHODIESTERASE"/>
    <property type="match status" value="1"/>
</dbReference>
<evidence type="ECO:0000313" key="3">
    <source>
        <dbReference type="Proteomes" id="UP000275267"/>
    </source>
</evidence>
<keyword evidence="1" id="KW-0812">Transmembrane</keyword>
<proteinExistence type="predicted"/>
<evidence type="ECO:0000256" key="1">
    <source>
        <dbReference type="SAM" id="Phobius"/>
    </source>
</evidence>